<evidence type="ECO:0000313" key="2">
    <source>
        <dbReference type="Proteomes" id="UP000078316"/>
    </source>
</evidence>
<comment type="caution">
    <text evidence="1">The sequence shown here is derived from an EMBL/GenBank/DDBJ whole genome shotgun (WGS) entry which is preliminary data.</text>
</comment>
<dbReference type="EMBL" id="LWHQ01000028">
    <property type="protein sequence ID" value="OAS23908.1"/>
    <property type="molecule type" value="Genomic_DNA"/>
</dbReference>
<dbReference type="Proteomes" id="UP000078316">
    <property type="component" value="Unassembled WGS sequence"/>
</dbReference>
<accession>A0A179SAM4</accession>
<name>A0A179SAM4_9HYPH</name>
<gene>
    <name evidence="1" type="ORF">A5481_15775</name>
</gene>
<dbReference type="STRING" id="427683.A5481_15775"/>
<dbReference type="AlphaFoldDB" id="A0A179SAM4"/>
<sequence length="123" mass="13275">MADVLARLANRAPSNTEHLPGQLDLEDAIADRVTADAAAAARLALGGNGGPSLDERPIDVIARIGRAQFGDRWIGKLGEDIGVDHRQMRRWLAGRGEPPPKVMSCVRLQARGHAARILRALEE</sequence>
<protein>
    <submittedName>
        <fullName evidence="1">Uncharacterized protein</fullName>
    </submittedName>
</protein>
<proteinExistence type="predicted"/>
<organism evidence="1 2">
    <name type="scientific">Methylobacterium platani</name>
    <dbReference type="NCBI Taxonomy" id="427683"/>
    <lineage>
        <taxon>Bacteria</taxon>
        <taxon>Pseudomonadati</taxon>
        <taxon>Pseudomonadota</taxon>
        <taxon>Alphaproteobacteria</taxon>
        <taxon>Hyphomicrobiales</taxon>
        <taxon>Methylobacteriaceae</taxon>
        <taxon>Methylobacterium</taxon>
    </lineage>
</organism>
<reference evidence="1 2" key="1">
    <citation type="submission" date="2016-04" db="EMBL/GenBank/DDBJ databases">
        <authorList>
            <person name="Evans L.H."/>
            <person name="Alamgir A."/>
            <person name="Owens N."/>
            <person name="Weber N.D."/>
            <person name="Virtaneva K."/>
            <person name="Barbian K."/>
            <person name="Babar A."/>
            <person name="Rosenke K."/>
        </authorList>
    </citation>
    <scope>NUCLEOTIDE SEQUENCE [LARGE SCALE GENOMIC DNA]</scope>
    <source>
        <strain evidence="1 2">PMB02</strain>
    </source>
</reference>
<evidence type="ECO:0000313" key="1">
    <source>
        <dbReference type="EMBL" id="OAS23908.1"/>
    </source>
</evidence>